<dbReference type="RefSeq" id="WP_008826965.1">
    <property type="nucleotide sequence ID" value="NZ_AFNU02000002.1"/>
</dbReference>
<evidence type="ECO:0000313" key="1">
    <source>
        <dbReference type="EMBL" id="ERJ13024.1"/>
    </source>
</evidence>
<name>U2FPR0_9MOLU</name>
<sequence length="146" mass="17333">MINKKFEKFINRTFKNVVLKKNPVFKMEYKNGSISQSFDYELNTEREEVLLIVEKLKEESVGVITKQYIYANKLIDEMELEDHTMVVIALNKDENLIDELILNVEFVNNYLFHNRGIKFRVVDFFEFKRLGTSVNSKEELVTKLLN</sequence>
<dbReference type="AlphaFoldDB" id="U2FPR0"/>
<dbReference type="EMBL" id="AFNU02000002">
    <property type="protein sequence ID" value="ERJ13024.1"/>
    <property type="molecule type" value="Genomic_DNA"/>
</dbReference>
<organism evidence="1 2">
    <name type="scientific">Haloplasma contractile SSD-17B</name>
    <dbReference type="NCBI Taxonomy" id="1033810"/>
    <lineage>
        <taxon>Bacteria</taxon>
        <taxon>Bacillati</taxon>
        <taxon>Mycoplasmatota</taxon>
        <taxon>Mollicutes</taxon>
        <taxon>Haloplasmatales</taxon>
        <taxon>Haloplasmataceae</taxon>
        <taxon>Haloplasma</taxon>
    </lineage>
</organism>
<proteinExistence type="predicted"/>
<comment type="caution">
    <text evidence="1">The sequence shown here is derived from an EMBL/GenBank/DDBJ whole genome shotgun (WGS) entry which is preliminary data.</text>
</comment>
<dbReference type="InParanoid" id="U2FPR0"/>
<dbReference type="Proteomes" id="UP000005707">
    <property type="component" value="Unassembled WGS sequence"/>
</dbReference>
<reference evidence="1 2" key="1">
    <citation type="journal article" date="2011" name="J. Bacteriol.">
        <title>Genome sequence of Haloplasma contractile, an unusual contractile bacterium from a deep-sea anoxic brine lake.</title>
        <authorList>
            <person name="Antunes A."/>
            <person name="Alam I."/>
            <person name="El Dorry H."/>
            <person name="Siam R."/>
            <person name="Robertson A."/>
            <person name="Bajic V.B."/>
            <person name="Stingl U."/>
        </authorList>
    </citation>
    <scope>NUCLEOTIDE SEQUENCE [LARGE SCALE GENOMIC DNA]</scope>
    <source>
        <strain evidence="1 2">SSD-17B</strain>
    </source>
</reference>
<accession>U2FPR0</accession>
<protein>
    <submittedName>
        <fullName evidence="1">Uncharacterized protein</fullName>
    </submittedName>
</protein>
<keyword evidence="2" id="KW-1185">Reference proteome</keyword>
<evidence type="ECO:0000313" key="2">
    <source>
        <dbReference type="Proteomes" id="UP000005707"/>
    </source>
</evidence>
<reference evidence="1 2" key="2">
    <citation type="journal article" date="2013" name="PLoS ONE">
        <title>INDIGO - INtegrated Data Warehouse of MIcrobial GenOmes with Examples from the Red Sea Extremophiles.</title>
        <authorList>
            <person name="Alam I."/>
            <person name="Antunes A."/>
            <person name="Kamau A.A."/>
            <person name="Ba Alawi W."/>
            <person name="Kalkatawi M."/>
            <person name="Stingl U."/>
            <person name="Bajic V.B."/>
        </authorList>
    </citation>
    <scope>NUCLEOTIDE SEQUENCE [LARGE SCALE GENOMIC DNA]</scope>
    <source>
        <strain evidence="1 2">SSD-17B</strain>
    </source>
</reference>
<gene>
    <name evidence="1" type="ORF">HLPCO_000633</name>
</gene>